<reference evidence="2" key="1">
    <citation type="submission" date="2020-11" db="EMBL/GenBank/DDBJ databases">
        <title>Bacterial whole genome sequence for Caenimonas sp. DR4.4.</title>
        <authorList>
            <person name="Le V."/>
            <person name="Ko S.-R."/>
            <person name="Ahn C.-Y."/>
            <person name="Oh H.-M."/>
        </authorList>
    </citation>
    <scope>NUCLEOTIDE SEQUENCE</scope>
    <source>
        <strain evidence="2">DR4.4</strain>
    </source>
</reference>
<sequence>MPQAQTLTSFSAPSLSLLATEPLRALFDFVSAKVGSRAVPIGDGHPVIVYPGLGGGALSTQHLRRFLADSGFEAHDWGGGLNTGPEGHIDDWLAGLEQRVRALHAQTGRTVSLVGWSLGGVYARELSRRCPECVRQVVTLGTPFASLGGGTHAGTVYKLLNRDTSQLTPQLEARLRQTPPVPTTSVYSKSDGIVSWRGCIEKNTARSESVEVHASHLGMGTHGEVLRIVADRLAQPEGGWKPIRRPSAPARSTRSRAR</sequence>
<dbReference type="Proteomes" id="UP000651050">
    <property type="component" value="Unassembled WGS sequence"/>
</dbReference>
<gene>
    <name evidence="2" type="ORF">I5803_06835</name>
</gene>
<accession>A0A931H381</accession>
<dbReference type="RefSeq" id="WP_196985625.1">
    <property type="nucleotide sequence ID" value="NZ_JADWYS010000001.1"/>
</dbReference>
<keyword evidence="3" id="KW-1185">Reference proteome</keyword>
<organism evidence="2 3">
    <name type="scientific">Caenimonas aquaedulcis</name>
    <dbReference type="NCBI Taxonomy" id="2793270"/>
    <lineage>
        <taxon>Bacteria</taxon>
        <taxon>Pseudomonadati</taxon>
        <taxon>Pseudomonadota</taxon>
        <taxon>Betaproteobacteria</taxon>
        <taxon>Burkholderiales</taxon>
        <taxon>Comamonadaceae</taxon>
        <taxon>Caenimonas</taxon>
    </lineage>
</organism>
<evidence type="ECO:0000256" key="1">
    <source>
        <dbReference type="SAM" id="MobiDB-lite"/>
    </source>
</evidence>
<comment type="caution">
    <text evidence="2">The sequence shown here is derived from an EMBL/GenBank/DDBJ whole genome shotgun (WGS) entry which is preliminary data.</text>
</comment>
<dbReference type="AlphaFoldDB" id="A0A931H381"/>
<evidence type="ECO:0000313" key="3">
    <source>
        <dbReference type="Proteomes" id="UP000651050"/>
    </source>
</evidence>
<feature type="region of interest" description="Disordered" evidence="1">
    <location>
        <begin position="237"/>
        <end position="258"/>
    </location>
</feature>
<evidence type="ECO:0000313" key="2">
    <source>
        <dbReference type="EMBL" id="MBG9387727.1"/>
    </source>
</evidence>
<keyword evidence="2" id="KW-0378">Hydrolase</keyword>
<dbReference type="Gene3D" id="3.40.50.1820">
    <property type="entry name" value="alpha/beta hydrolase"/>
    <property type="match status" value="1"/>
</dbReference>
<name>A0A931H381_9BURK</name>
<dbReference type="SUPFAM" id="SSF53474">
    <property type="entry name" value="alpha/beta-Hydrolases"/>
    <property type="match status" value="1"/>
</dbReference>
<dbReference type="EMBL" id="JADWYS010000001">
    <property type="protein sequence ID" value="MBG9387727.1"/>
    <property type="molecule type" value="Genomic_DNA"/>
</dbReference>
<proteinExistence type="predicted"/>
<dbReference type="InterPro" id="IPR029058">
    <property type="entry name" value="AB_hydrolase_fold"/>
</dbReference>
<dbReference type="GO" id="GO:0016787">
    <property type="term" value="F:hydrolase activity"/>
    <property type="evidence" value="ECO:0007669"/>
    <property type="project" value="UniProtKB-KW"/>
</dbReference>
<protein>
    <submittedName>
        <fullName evidence="2">Alpha/beta hydrolase</fullName>
    </submittedName>
</protein>